<comment type="catalytic activity">
    <reaction evidence="7 8">
        <text>L-methionyl-tRNA(fMet) + (6R)-10-formyltetrahydrofolate = N-formyl-L-methionyl-tRNA(fMet) + (6S)-5,6,7,8-tetrahydrofolate + H(+)</text>
        <dbReference type="Rhea" id="RHEA:24380"/>
        <dbReference type="Rhea" id="RHEA-COMP:9952"/>
        <dbReference type="Rhea" id="RHEA-COMP:9953"/>
        <dbReference type="ChEBI" id="CHEBI:15378"/>
        <dbReference type="ChEBI" id="CHEBI:57453"/>
        <dbReference type="ChEBI" id="CHEBI:78530"/>
        <dbReference type="ChEBI" id="CHEBI:78844"/>
        <dbReference type="ChEBI" id="CHEBI:195366"/>
        <dbReference type="EC" id="2.1.2.9"/>
    </reaction>
</comment>
<dbReference type="InterPro" id="IPR044135">
    <property type="entry name" value="Met-tRNA-FMT_C"/>
</dbReference>
<dbReference type="Pfam" id="PF02911">
    <property type="entry name" value="Formyl_trans_C"/>
    <property type="match status" value="1"/>
</dbReference>
<dbReference type="InterPro" id="IPR005793">
    <property type="entry name" value="Formyl_trans_C"/>
</dbReference>
<evidence type="ECO:0000256" key="4">
    <source>
        <dbReference type="ARBA" id="ARBA00016014"/>
    </source>
</evidence>
<dbReference type="SUPFAM" id="SSF53328">
    <property type="entry name" value="Formyltransferase"/>
    <property type="match status" value="1"/>
</dbReference>
<dbReference type="InterPro" id="IPR037022">
    <property type="entry name" value="Formyl_trans_C_sf"/>
</dbReference>
<comment type="similarity">
    <text evidence="2 8">Belongs to the Fmt family.</text>
</comment>
<dbReference type="InterPro" id="IPR011034">
    <property type="entry name" value="Formyl_transferase-like_C_sf"/>
</dbReference>
<dbReference type="AlphaFoldDB" id="A0A1G2RE37"/>
<evidence type="ECO:0000256" key="8">
    <source>
        <dbReference type="HAMAP-Rule" id="MF_00182"/>
    </source>
</evidence>
<sequence>MKIIFVGTPEFGAAILENLTDAGYKPALIITETDKPTGRKQIFTPSVVKTTAQKYGLPILQPDKIGNCKLEIENLKPDLIIVVAYGKILPKSILNIPKYGCLNIHPSLLPKYRGPSPIQETILRGDDETGVTIILMNERMDEGPIVSSSKVKVQNSKVNYIELHNQLAELGEKLLVETIPKWINGEIKAEPQDDSKASYTKIIKKEDGRIDWTESAEIIERQIRAFNPWPSSFTDFDGKNLKILKAEILDQNGNFESGEIFLTKDKKIGVQTGKNCLVIEELQLAGKNRMTAKEFLNGYKNLVGTILG</sequence>
<dbReference type="Gene3D" id="3.40.50.170">
    <property type="entry name" value="Formyl transferase, N-terminal domain"/>
    <property type="match status" value="1"/>
</dbReference>
<evidence type="ECO:0000256" key="3">
    <source>
        <dbReference type="ARBA" id="ARBA00012261"/>
    </source>
</evidence>
<dbReference type="Pfam" id="PF00551">
    <property type="entry name" value="Formyl_trans_N"/>
    <property type="match status" value="1"/>
</dbReference>
<comment type="caution">
    <text evidence="11">The sequence shown here is derived from an EMBL/GenBank/DDBJ whole genome shotgun (WGS) entry which is preliminary data.</text>
</comment>
<dbReference type="PANTHER" id="PTHR11138">
    <property type="entry name" value="METHIONYL-TRNA FORMYLTRANSFERASE"/>
    <property type="match status" value="1"/>
</dbReference>
<dbReference type="CDD" id="cd08646">
    <property type="entry name" value="FMT_core_Met-tRNA-FMT_N"/>
    <property type="match status" value="1"/>
</dbReference>
<evidence type="ECO:0000256" key="5">
    <source>
        <dbReference type="ARBA" id="ARBA00022679"/>
    </source>
</evidence>
<dbReference type="InterPro" id="IPR001555">
    <property type="entry name" value="GART_AS"/>
</dbReference>
<organism evidence="11 12">
    <name type="scientific">Candidatus Wildermuthbacteria bacterium RIFCSPHIGHO2_12_FULL_40_12</name>
    <dbReference type="NCBI Taxonomy" id="1802457"/>
    <lineage>
        <taxon>Bacteria</taxon>
        <taxon>Candidatus Wildermuthiibacteriota</taxon>
    </lineage>
</organism>
<dbReference type="HAMAP" id="MF_00182">
    <property type="entry name" value="Formyl_trans"/>
    <property type="match status" value="1"/>
</dbReference>
<dbReference type="PROSITE" id="PS00373">
    <property type="entry name" value="GART"/>
    <property type="match status" value="1"/>
</dbReference>
<evidence type="ECO:0000256" key="7">
    <source>
        <dbReference type="ARBA" id="ARBA00048558"/>
    </source>
</evidence>
<dbReference type="PANTHER" id="PTHR11138:SF5">
    <property type="entry name" value="METHIONYL-TRNA FORMYLTRANSFERASE, MITOCHONDRIAL"/>
    <property type="match status" value="1"/>
</dbReference>
<dbReference type="InterPro" id="IPR036477">
    <property type="entry name" value="Formyl_transf_N_sf"/>
</dbReference>
<keyword evidence="6 8" id="KW-0648">Protein biosynthesis</keyword>
<name>A0A1G2RE37_9BACT</name>
<keyword evidence="5 8" id="KW-0808">Transferase</keyword>
<dbReference type="InterPro" id="IPR041711">
    <property type="entry name" value="Met-tRNA-FMT_N"/>
</dbReference>
<evidence type="ECO:0000256" key="2">
    <source>
        <dbReference type="ARBA" id="ARBA00010699"/>
    </source>
</evidence>
<dbReference type="EC" id="2.1.2.9" evidence="3 8"/>
<protein>
    <recommendedName>
        <fullName evidence="4 8">Methionyl-tRNA formyltransferase</fullName>
        <ecNumber evidence="3 8">2.1.2.9</ecNumber>
    </recommendedName>
</protein>
<evidence type="ECO:0000313" key="12">
    <source>
        <dbReference type="Proteomes" id="UP000177078"/>
    </source>
</evidence>
<dbReference type="NCBIfam" id="TIGR00460">
    <property type="entry name" value="fmt"/>
    <property type="match status" value="1"/>
</dbReference>
<dbReference type="Proteomes" id="UP000177078">
    <property type="component" value="Unassembled WGS sequence"/>
</dbReference>
<gene>
    <name evidence="8" type="primary">fmt</name>
    <name evidence="11" type="ORF">A3F15_02690</name>
</gene>
<dbReference type="EMBL" id="MHUC01000032">
    <property type="protein sequence ID" value="OHA70321.1"/>
    <property type="molecule type" value="Genomic_DNA"/>
</dbReference>
<dbReference type="InterPro" id="IPR005794">
    <property type="entry name" value="Fmt"/>
</dbReference>
<feature type="domain" description="Formyl transferase C-terminal" evidence="10">
    <location>
        <begin position="203"/>
        <end position="299"/>
    </location>
</feature>
<comment type="function">
    <text evidence="1 8">Attaches a formyl group to the free amino group of methionyl-tRNA(fMet). The formyl group appears to play a dual role in the initiator identity of N-formylmethionyl-tRNA by promoting its recognition by IF2 and preventing the misappropriation of this tRNA by the elongation apparatus.</text>
</comment>
<feature type="domain" description="Formyl transferase N-terminal" evidence="9">
    <location>
        <begin position="1"/>
        <end position="179"/>
    </location>
</feature>
<feature type="binding site" evidence="8">
    <location>
        <begin position="107"/>
        <end position="110"/>
    </location>
    <ligand>
        <name>(6S)-5,6,7,8-tetrahydrofolate</name>
        <dbReference type="ChEBI" id="CHEBI:57453"/>
    </ligand>
</feature>
<dbReference type="Gene3D" id="3.10.25.10">
    <property type="entry name" value="Formyl transferase, C-terminal domain"/>
    <property type="match status" value="1"/>
</dbReference>
<evidence type="ECO:0000259" key="10">
    <source>
        <dbReference type="Pfam" id="PF02911"/>
    </source>
</evidence>
<proteinExistence type="inferred from homology"/>
<reference evidence="11 12" key="1">
    <citation type="journal article" date="2016" name="Nat. Commun.">
        <title>Thousands of microbial genomes shed light on interconnected biogeochemical processes in an aquifer system.</title>
        <authorList>
            <person name="Anantharaman K."/>
            <person name="Brown C.T."/>
            <person name="Hug L.A."/>
            <person name="Sharon I."/>
            <person name="Castelle C.J."/>
            <person name="Probst A.J."/>
            <person name="Thomas B.C."/>
            <person name="Singh A."/>
            <person name="Wilkins M.J."/>
            <person name="Karaoz U."/>
            <person name="Brodie E.L."/>
            <person name="Williams K.H."/>
            <person name="Hubbard S.S."/>
            <person name="Banfield J.F."/>
        </authorList>
    </citation>
    <scope>NUCLEOTIDE SEQUENCE [LARGE SCALE GENOMIC DNA]</scope>
</reference>
<accession>A0A1G2RE37</accession>
<evidence type="ECO:0000313" key="11">
    <source>
        <dbReference type="EMBL" id="OHA70321.1"/>
    </source>
</evidence>
<dbReference type="GO" id="GO:0004479">
    <property type="term" value="F:methionyl-tRNA formyltransferase activity"/>
    <property type="evidence" value="ECO:0007669"/>
    <property type="project" value="UniProtKB-UniRule"/>
</dbReference>
<dbReference type="CDD" id="cd08704">
    <property type="entry name" value="Met_tRNA_FMT_C"/>
    <property type="match status" value="1"/>
</dbReference>
<evidence type="ECO:0000259" key="9">
    <source>
        <dbReference type="Pfam" id="PF00551"/>
    </source>
</evidence>
<dbReference type="InterPro" id="IPR002376">
    <property type="entry name" value="Formyl_transf_N"/>
</dbReference>
<dbReference type="GO" id="GO:0005829">
    <property type="term" value="C:cytosol"/>
    <property type="evidence" value="ECO:0007669"/>
    <property type="project" value="TreeGrafter"/>
</dbReference>
<dbReference type="STRING" id="1802457.A3F15_02690"/>
<evidence type="ECO:0000256" key="1">
    <source>
        <dbReference type="ARBA" id="ARBA00002606"/>
    </source>
</evidence>
<dbReference type="SUPFAM" id="SSF50486">
    <property type="entry name" value="FMT C-terminal domain-like"/>
    <property type="match status" value="1"/>
</dbReference>
<evidence type="ECO:0000256" key="6">
    <source>
        <dbReference type="ARBA" id="ARBA00022917"/>
    </source>
</evidence>